<organism evidence="5 6">
    <name type="scientific">Legionella cardiaca</name>
    <dbReference type="NCBI Taxonomy" id="1071983"/>
    <lineage>
        <taxon>Bacteria</taxon>
        <taxon>Pseudomonadati</taxon>
        <taxon>Pseudomonadota</taxon>
        <taxon>Gammaproteobacteria</taxon>
        <taxon>Legionellales</taxon>
        <taxon>Legionellaceae</taxon>
        <taxon>Legionella</taxon>
    </lineage>
</organism>
<feature type="domain" description="Anthranilate synthase component I N-terminal" evidence="4">
    <location>
        <begin position="16"/>
        <end position="135"/>
    </location>
</feature>
<dbReference type="EC" id="2.6.1.85" evidence="1"/>
<gene>
    <name evidence="5" type="primary">pabB</name>
    <name evidence="5" type="ORF">PXX05_06275</name>
</gene>
<feature type="domain" description="Chorismate-utilising enzyme C-terminal" evidence="3">
    <location>
        <begin position="178"/>
        <end position="431"/>
    </location>
</feature>
<proteinExistence type="predicted"/>
<dbReference type="PANTHER" id="PTHR11236">
    <property type="entry name" value="AMINOBENZOATE/ANTHRANILATE SYNTHASE"/>
    <property type="match status" value="1"/>
</dbReference>
<dbReference type="InterPro" id="IPR005802">
    <property type="entry name" value="ADC_synth_comp_1"/>
</dbReference>
<dbReference type="NCBIfam" id="TIGR00553">
    <property type="entry name" value="pabB"/>
    <property type="match status" value="1"/>
</dbReference>
<dbReference type="Proteomes" id="UP001222087">
    <property type="component" value="Chromosome"/>
</dbReference>
<accession>A0ABY8AW24</accession>
<dbReference type="RefSeq" id="WP_275090474.1">
    <property type="nucleotide sequence ID" value="NZ_CP119078.1"/>
</dbReference>
<evidence type="ECO:0000259" key="3">
    <source>
        <dbReference type="Pfam" id="PF00425"/>
    </source>
</evidence>
<evidence type="ECO:0000256" key="2">
    <source>
        <dbReference type="ARBA" id="ARBA00022679"/>
    </source>
</evidence>
<dbReference type="InterPro" id="IPR015890">
    <property type="entry name" value="Chorismate_C"/>
</dbReference>
<sequence length="443" mass="49916">MTKFTILNLSYSNNLLKHYQKLTKLPGFVLLESSDKTNGRYDILSAYPYQQIKLEKDSCTNTIFEQLQELIPGTEKSIGDLPFQGGAIGYFSYDLGAKLFGIPSKPQASLSGMPLMNIGLYDWAIITDHHLRKVILFSANQRSETAAIIKEMLILWNSKHSTDDFFELKETFKPLISKSDYREEFNAIHKNIEEGRCYQVNYTQPFNAAYCGDAWEMYKQVSLKNPVPYAAFLRYEEEDILSFSPERFVMHDNGLLLTSPIKGSAKRSIDPLVDEQLRQSLLRSSKNRAENVMITDLLRNDLGKIAHAGSVVVRALCELQSFSAVHHLVSHIEARRREDISPVEAFKACFPGGSITGAPKLESMRVIAEREPHARGIYCGSIAYFSNHGRFDSNIAIRTVIARNEILHLAAGGGIVIDSNWEDEYCECFTKIAAILNGLHNAN</sequence>
<keyword evidence="5" id="KW-0032">Aminotransferase</keyword>
<protein>
    <recommendedName>
        <fullName evidence="1">aminodeoxychorismate synthase</fullName>
        <ecNumber evidence="1">2.6.1.85</ecNumber>
    </recommendedName>
</protein>
<dbReference type="SUPFAM" id="SSF56322">
    <property type="entry name" value="ADC synthase"/>
    <property type="match status" value="1"/>
</dbReference>
<dbReference type="GO" id="GO:0046820">
    <property type="term" value="F:4-amino-4-deoxychorismate synthase activity"/>
    <property type="evidence" value="ECO:0007669"/>
    <property type="project" value="UniProtKB-EC"/>
</dbReference>
<dbReference type="InterPro" id="IPR005801">
    <property type="entry name" value="ADC_synthase"/>
</dbReference>
<evidence type="ECO:0000256" key="1">
    <source>
        <dbReference type="ARBA" id="ARBA00013139"/>
    </source>
</evidence>
<dbReference type="PANTHER" id="PTHR11236:SF50">
    <property type="entry name" value="AMINODEOXYCHORISMATE SYNTHASE COMPONENT 1"/>
    <property type="match status" value="1"/>
</dbReference>
<evidence type="ECO:0000313" key="6">
    <source>
        <dbReference type="Proteomes" id="UP001222087"/>
    </source>
</evidence>
<dbReference type="Gene3D" id="3.60.120.10">
    <property type="entry name" value="Anthranilate synthase"/>
    <property type="match status" value="1"/>
</dbReference>
<evidence type="ECO:0000313" key="5">
    <source>
        <dbReference type="EMBL" id="WED44654.1"/>
    </source>
</evidence>
<dbReference type="InterPro" id="IPR006805">
    <property type="entry name" value="Anth_synth_I_N"/>
</dbReference>
<dbReference type="PRINTS" id="PR00095">
    <property type="entry name" value="ANTSNTHASEI"/>
</dbReference>
<dbReference type="EMBL" id="CP119078">
    <property type="protein sequence ID" value="WED44654.1"/>
    <property type="molecule type" value="Genomic_DNA"/>
</dbReference>
<dbReference type="InterPro" id="IPR019999">
    <property type="entry name" value="Anth_synth_I-like"/>
</dbReference>
<dbReference type="Pfam" id="PF00425">
    <property type="entry name" value="Chorismate_bind"/>
    <property type="match status" value="1"/>
</dbReference>
<reference evidence="5 6" key="1">
    <citation type="submission" date="2023-02" db="EMBL/GenBank/DDBJ databases">
        <title>Genome Sequence of L. cardiaca H63T.</title>
        <authorList>
            <person name="Lopez A.E."/>
            <person name="Cianciotto N.P."/>
        </authorList>
    </citation>
    <scope>NUCLEOTIDE SEQUENCE [LARGE SCALE GENOMIC DNA]</scope>
    <source>
        <strain evidence="5 6">H63</strain>
    </source>
</reference>
<evidence type="ECO:0000259" key="4">
    <source>
        <dbReference type="Pfam" id="PF04715"/>
    </source>
</evidence>
<keyword evidence="6" id="KW-1185">Reference proteome</keyword>
<dbReference type="Pfam" id="PF04715">
    <property type="entry name" value="Anth_synt_I_N"/>
    <property type="match status" value="1"/>
</dbReference>
<keyword evidence="2 5" id="KW-0808">Transferase</keyword>
<name>A0ABY8AW24_9GAMM</name>